<comment type="caution">
    <text evidence="2">The sequence shown here is derived from an EMBL/GenBank/DDBJ whole genome shotgun (WGS) entry which is preliminary data.</text>
</comment>
<dbReference type="AlphaFoldDB" id="A0A0N1IKW8"/>
<reference evidence="2 3" key="1">
    <citation type="journal article" date="2015" name="Nat. Commun.">
        <title>Outbred genome sequencing and CRISPR/Cas9 gene editing in butterflies.</title>
        <authorList>
            <person name="Li X."/>
            <person name="Fan D."/>
            <person name="Zhang W."/>
            <person name="Liu G."/>
            <person name="Zhang L."/>
            <person name="Zhao L."/>
            <person name="Fang X."/>
            <person name="Chen L."/>
            <person name="Dong Y."/>
            <person name="Chen Y."/>
            <person name="Ding Y."/>
            <person name="Zhao R."/>
            <person name="Feng M."/>
            <person name="Zhu Y."/>
            <person name="Feng Y."/>
            <person name="Jiang X."/>
            <person name="Zhu D."/>
            <person name="Xiang H."/>
            <person name="Feng X."/>
            <person name="Li S."/>
            <person name="Wang J."/>
            <person name="Zhang G."/>
            <person name="Kronforst M.R."/>
            <person name="Wang W."/>
        </authorList>
    </citation>
    <scope>NUCLEOTIDE SEQUENCE [LARGE SCALE GENOMIC DNA]</scope>
    <source>
        <strain evidence="2">Ya'a_city_454_Pm</strain>
        <tissue evidence="2">Whole body</tissue>
    </source>
</reference>
<feature type="compositionally biased region" description="Basic and acidic residues" evidence="1">
    <location>
        <begin position="79"/>
        <end position="89"/>
    </location>
</feature>
<evidence type="ECO:0000313" key="3">
    <source>
        <dbReference type="Proteomes" id="UP000053240"/>
    </source>
</evidence>
<protein>
    <submittedName>
        <fullName evidence="2">Uncharacterized protein</fullName>
    </submittedName>
</protein>
<dbReference type="EMBL" id="LADJ01034796">
    <property type="protein sequence ID" value="KPJ21275.1"/>
    <property type="molecule type" value="Genomic_DNA"/>
</dbReference>
<feature type="non-terminal residue" evidence="2">
    <location>
        <position position="1"/>
    </location>
</feature>
<keyword evidence="3" id="KW-1185">Reference proteome</keyword>
<gene>
    <name evidence="2" type="ORF">RR48_00332</name>
</gene>
<proteinExistence type="predicted"/>
<feature type="compositionally biased region" description="Polar residues" evidence="1">
    <location>
        <begin position="52"/>
        <end position="75"/>
    </location>
</feature>
<evidence type="ECO:0000313" key="2">
    <source>
        <dbReference type="EMBL" id="KPJ21275.1"/>
    </source>
</evidence>
<name>A0A0N1IKW8_PAPMA</name>
<evidence type="ECO:0000256" key="1">
    <source>
        <dbReference type="SAM" id="MobiDB-lite"/>
    </source>
</evidence>
<accession>A0A0N1IKW8</accession>
<feature type="region of interest" description="Disordered" evidence="1">
    <location>
        <begin position="52"/>
        <end position="89"/>
    </location>
</feature>
<organism evidence="2 3">
    <name type="scientific">Papilio machaon</name>
    <name type="common">Old World swallowtail butterfly</name>
    <dbReference type="NCBI Taxonomy" id="76193"/>
    <lineage>
        <taxon>Eukaryota</taxon>
        <taxon>Metazoa</taxon>
        <taxon>Ecdysozoa</taxon>
        <taxon>Arthropoda</taxon>
        <taxon>Hexapoda</taxon>
        <taxon>Insecta</taxon>
        <taxon>Pterygota</taxon>
        <taxon>Neoptera</taxon>
        <taxon>Endopterygota</taxon>
        <taxon>Lepidoptera</taxon>
        <taxon>Glossata</taxon>
        <taxon>Ditrysia</taxon>
        <taxon>Papilionoidea</taxon>
        <taxon>Papilionidae</taxon>
        <taxon>Papilioninae</taxon>
        <taxon>Papilio</taxon>
    </lineage>
</organism>
<dbReference type="Proteomes" id="UP000053240">
    <property type="component" value="Unassembled WGS sequence"/>
</dbReference>
<sequence length="89" mass="10613">RAEHWRRYGGALTLCVLRRDDRVHMDFLLRLEYLYQVKYYTLFTFWDSLPSNQDLSEVTRPRSNSLGSEETNPMTPLSIKDKRQVGLFN</sequence>
<dbReference type="InParanoid" id="A0A0N1IKW8"/>